<accession>A0ABQ7JI89</accession>
<evidence type="ECO:0000313" key="1">
    <source>
        <dbReference type="EMBL" id="KAG0273104.1"/>
    </source>
</evidence>
<gene>
    <name evidence="1" type="ORF">BGZ96_005019</name>
</gene>
<evidence type="ECO:0000313" key="2">
    <source>
        <dbReference type="Proteomes" id="UP001194696"/>
    </source>
</evidence>
<sequence>AYDDQYTGYNPTNIIVADATIDLLLNQALKVMHPFGRKNIASLLIPRLRKAFGIPNPPTGLTTIMETALMARGLFFRYFMPPRRIPKVRTGLRANKDDKYVPAFHKYGFVYGDGHRVEDL</sequence>
<feature type="non-terminal residue" evidence="1">
    <location>
        <position position="1"/>
    </location>
</feature>
<dbReference type="PANTHER" id="PTHR36124">
    <property type="match status" value="1"/>
</dbReference>
<organism evidence="1 2">
    <name type="scientific">Linnemannia gamsii</name>
    <dbReference type="NCBI Taxonomy" id="64522"/>
    <lineage>
        <taxon>Eukaryota</taxon>
        <taxon>Fungi</taxon>
        <taxon>Fungi incertae sedis</taxon>
        <taxon>Mucoromycota</taxon>
        <taxon>Mortierellomycotina</taxon>
        <taxon>Mortierellomycetes</taxon>
        <taxon>Mortierellales</taxon>
        <taxon>Mortierellaceae</taxon>
        <taxon>Linnemannia</taxon>
    </lineage>
</organism>
<dbReference type="EMBL" id="JAAAIM010002323">
    <property type="protein sequence ID" value="KAG0273104.1"/>
    <property type="molecule type" value="Genomic_DNA"/>
</dbReference>
<dbReference type="PANTHER" id="PTHR36124:SF1">
    <property type="entry name" value="ER-BOUND OXYGENASE MPAB_MPAB'_RUBBER OXYGENASE CATALYTIC DOMAIN-CONTAINING PROTEIN"/>
    <property type="match status" value="1"/>
</dbReference>
<name>A0ABQ7JI89_9FUNG</name>
<proteinExistence type="predicted"/>
<protein>
    <submittedName>
        <fullName evidence="1">Uncharacterized protein</fullName>
    </submittedName>
</protein>
<dbReference type="Proteomes" id="UP001194696">
    <property type="component" value="Unassembled WGS sequence"/>
</dbReference>
<dbReference type="InterPro" id="IPR046366">
    <property type="entry name" value="MPAB"/>
</dbReference>
<reference evidence="1 2" key="1">
    <citation type="journal article" date="2020" name="Fungal Divers.">
        <title>Resolving the Mortierellaceae phylogeny through synthesis of multi-gene phylogenetics and phylogenomics.</title>
        <authorList>
            <person name="Vandepol N."/>
            <person name="Liber J."/>
            <person name="Desiro A."/>
            <person name="Na H."/>
            <person name="Kennedy M."/>
            <person name="Barry K."/>
            <person name="Grigoriev I.V."/>
            <person name="Miller A.N."/>
            <person name="O'Donnell K."/>
            <person name="Stajich J.E."/>
            <person name="Bonito G."/>
        </authorList>
    </citation>
    <scope>NUCLEOTIDE SEQUENCE [LARGE SCALE GENOMIC DNA]</scope>
    <source>
        <strain evidence="1 2">AD045</strain>
    </source>
</reference>
<comment type="caution">
    <text evidence="1">The sequence shown here is derived from an EMBL/GenBank/DDBJ whole genome shotgun (WGS) entry which is preliminary data.</text>
</comment>
<keyword evidence="2" id="KW-1185">Reference proteome</keyword>